<name>A0A847SRB6_9BACT</name>
<dbReference type="Proteomes" id="UP000552864">
    <property type="component" value="Unassembled WGS sequence"/>
</dbReference>
<dbReference type="Pfam" id="PF10593">
    <property type="entry name" value="Z1"/>
    <property type="match status" value="1"/>
</dbReference>
<dbReference type="EMBL" id="JABAHZ010000014">
    <property type="protein sequence ID" value="NLR82904.1"/>
    <property type="molecule type" value="Genomic_DNA"/>
</dbReference>
<protein>
    <submittedName>
        <fullName evidence="2">Alpha-1,4 polygalactosaminidase</fullName>
    </submittedName>
</protein>
<evidence type="ECO:0000313" key="2">
    <source>
        <dbReference type="EMBL" id="NLR82904.1"/>
    </source>
</evidence>
<organism evidence="2 3">
    <name type="scientific">Chitinophaga eiseniae</name>
    <dbReference type="NCBI Taxonomy" id="634771"/>
    <lineage>
        <taxon>Bacteria</taxon>
        <taxon>Pseudomonadati</taxon>
        <taxon>Bacteroidota</taxon>
        <taxon>Chitinophagia</taxon>
        <taxon>Chitinophagales</taxon>
        <taxon>Chitinophagaceae</taxon>
        <taxon>Chitinophaga</taxon>
    </lineage>
</organism>
<feature type="domain" description="Putative endonuclease Z1" evidence="1">
    <location>
        <begin position="315"/>
        <end position="529"/>
    </location>
</feature>
<proteinExistence type="predicted"/>
<accession>A0A847SRB6</accession>
<dbReference type="RefSeq" id="WP_168742950.1">
    <property type="nucleotide sequence ID" value="NZ_JABAHZ010000014.1"/>
</dbReference>
<reference evidence="2 3" key="1">
    <citation type="submission" date="2020-04" db="EMBL/GenBank/DDBJ databases">
        <authorList>
            <person name="Yin C."/>
        </authorList>
    </citation>
    <scope>NUCLEOTIDE SEQUENCE [LARGE SCALE GENOMIC DNA]</scope>
    <source>
        <strain evidence="2 3">Ak56</strain>
    </source>
</reference>
<gene>
    <name evidence="2" type="ORF">HGH91_30095</name>
</gene>
<keyword evidence="3" id="KW-1185">Reference proteome</keyword>
<dbReference type="AlphaFoldDB" id="A0A847SRB6"/>
<evidence type="ECO:0000313" key="3">
    <source>
        <dbReference type="Proteomes" id="UP000552864"/>
    </source>
</evidence>
<sequence>MTEIIEIQDSNGSGEWQPFVGDETIELLRSKGFTNADRTPNESGERVLNETYRIMQVCGNPNNPTNNETGIVIGYVQSGKTLSFTTLTALARDNNYQIVIVIAGVSTNLVNQSTNRLSNDLRLSTRFDRQWTLLQNPSSRQDLETIETTLAQWSDPTFPNDKCRTLLITVMKNTSHLNNLVNLLQGKNLQGVPTLIIDDEGDQASLNTRARWAARQGIDVENLTENQVSTIYRRITALRSVFPHHTFLQYTATPQANLFINIMDRLSPNFIRLLTPGQEYTGGIEFFRNNPNLIVEIPANEISTNNNQLFEIPESLKSALRIYFLGVVAGEINKDQRNRTMLVHPSRLQGDHSDFTNWIRNTCNSWQRLLSGNDNEDRRELINEFQVSYNHLQQTVPNLQPFKELAGVNLIHAIRYTQIVEVNSRNGETPQIPWNDSYSWILVGGQSMDRGFTVEGLTVTYMPRNIGTGNVDTIQQRARFFGYKRNYLGFCRVFLDQVTIDSYNFIIAHEEDVRNRLLEFDFNNKHLNDWDREVVLDQMLNLTRRNVIYDDLDRDTFGNDWFRINAPHDTEELIETNRESLFTFLQANSANFLQDTGHVNRTEEQKHLVARIKIKDCLEHLLNKLRYTRESDSATYSSLRGILKGYIAERPDDECLVYLMSTNSIDNWEGRTRRLNRNDEIQQLFQGRNPRTGEVIYPGDSEIKDDYLLTIQVHLLNIRDTDFTKVPTLAIWVPEHIGTDIIRQA</sequence>
<comment type="caution">
    <text evidence="2">The sequence shown here is derived from an EMBL/GenBank/DDBJ whole genome shotgun (WGS) entry which is preliminary data.</text>
</comment>
<evidence type="ECO:0000259" key="1">
    <source>
        <dbReference type="Pfam" id="PF10593"/>
    </source>
</evidence>
<dbReference type="InterPro" id="IPR018310">
    <property type="entry name" value="Put_endonuclease_Z1-dom"/>
</dbReference>